<evidence type="ECO:0000313" key="4">
    <source>
        <dbReference type="Proteomes" id="UP000499080"/>
    </source>
</evidence>
<evidence type="ECO:0000259" key="2">
    <source>
        <dbReference type="PROSITE" id="PS50878"/>
    </source>
</evidence>
<sequence>MYADDTSILARNKKPIYTAAAIDQHLEKLDDWFVKWKIALNVSKTKAIYFANDQQTSLIRFLIEELVVPPTHHHAARQSASELQPLPLPPHRDSNHQNPAPQIVKSSTCHTGDKEPFWAMGPKGALLLLLFLIDTRYIKNDVIHSDLNIETYLSRKFFTGTINHPNDLIAFQIPFTSNNGKHRYPYSATK</sequence>
<dbReference type="OrthoDB" id="6625420at2759"/>
<dbReference type="InterPro" id="IPR000477">
    <property type="entry name" value="RT_dom"/>
</dbReference>
<protein>
    <recommendedName>
        <fullName evidence="2">Reverse transcriptase domain-containing protein</fullName>
    </recommendedName>
</protein>
<reference evidence="3 4" key="1">
    <citation type="journal article" date="2019" name="Sci. Rep.">
        <title>Orb-weaving spider Araneus ventricosus genome elucidates the spidroin gene catalogue.</title>
        <authorList>
            <person name="Kono N."/>
            <person name="Nakamura H."/>
            <person name="Ohtoshi R."/>
            <person name="Moran D.A.P."/>
            <person name="Shinohara A."/>
            <person name="Yoshida Y."/>
            <person name="Fujiwara M."/>
            <person name="Mori M."/>
            <person name="Tomita M."/>
            <person name="Arakawa K."/>
        </authorList>
    </citation>
    <scope>NUCLEOTIDE SEQUENCE [LARGE SCALE GENOMIC DNA]</scope>
</reference>
<keyword evidence="4" id="KW-1185">Reference proteome</keyword>
<feature type="region of interest" description="Disordered" evidence="1">
    <location>
        <begin position="78"/>
        <end position="98"/>
    </location>
</feature>
<dbReference type="PROSITE" id="PS50878">
    <property type="entry name" value="RT_POL"/>
    <property type="match status" value="1"/>
</dbReference>
<organism evidence="3 4">
    <name type="scientific">Araneus ventricosus</name>
    <name type="common">Orbweaver spider</name>
    <name type="synonym">Epeira ventricosa</name>
    <dbReference type="NCBI Taxonomy" id="182803"/>
    <lineage>
        <taxon>Eukaryota</taxon>
        <taxon>Metazoa</taxon>
        <taxon>Ecdysozoa</taxon>
        <taxon>Arthropoda</taxon>
        <taxon>Chelicerata</taxon>
        <taxon>Arachnida</taxon>
        <taxon>Araneae</taxon>
        <taxon>Araneomorphae</taxon>
        <taxon>Entelegynae</taxon>
        <taxon>Araneoidea</taxon>
        <taxon>Araneidae</taxon>
        <taxon>Araneus</taxon>
    </lineage>
</organism>
<comment type="caution">
    <text evidence="3">The sequence shown here is derived from an EMBL/GenBank/DDBJ whole genome shotgun (WGS) entry which is preliminary data.</text>
</comment>
<feature type="domain" description="Reverse transcriptase" evidence="2">
    <location>
        <begin position="1"/>
        <end position="63"/>
    </location>
</feature>
<gene>
    <name evidence="3" type="ORF">AVEN_222430_1</name>
</gene>
<evidence type="ECO:0000256" key="1">
    <source>
        <dbReference type="SAM" id="MobiDB-lite"/>
    </source>
</evidence>
<name>A0A4Y2J9J5_ARAVE</name>
<dbReference type="Proteomes" id="UP000499080">
    <property type="component" value="Unassembled WGS sequence"/>
</dbReference>
<evidence type="ECO:0000313" key="3">
    <source>
        <dbReference type="EMBL" id="GBM85922.1"/>
    </source>
</evidence>
<accession>A0A4Y2J9J5</accession>
<proteinExistence type="predicted"/>
<dbReference type="EMBL" id="BGPR01003272">
    <property type="protein sequence ID" value="GBM85922.1"/>
    <property type="molecule type" value="Genomic_DNA"/>
</dbReference>
<dbReference type="AlphaFoldDB" id="A0A4Y2J9J5"/>